<evidence type="ECO:0000313" key="3">
    <source>
        <dbReference type="Proteomes" id="UP000282926"/>
    </source>
</evidence>
<dbReference type="InterPro" id="IPR027417">
    <property type="entry name" value="P-loop_NTPase"/>
</dbReference>
<evidence type="ECO:0000313" key="2">
    <source>
        <dbReference type="EMBL" id="RVU46680.1"/>
    </source>
</evidence>
<dbReference type="Proteomes" id="UP000282926">
    <property type="component" value="Unassembled WGS sequence"/>
</dbReference>
<evidence type="ECO:0000259" key="1">
    <source>
        <dbReference type="SMART" id="SM00382"/>
    </source>
</evidence>
<accession>A0ABY0CUD7</accession>
<comment type="caution">
    <text evidence="2">The sequence shown here is derived from an EMBL/GenBank/DDBJ whole genome shotgun (WGS) entry which is preliminary data.</text>
</comment>
<dbReference type="InterPro" id="IPR003593">
    <property type="entry name" value="AAA+_ATPase"/>
</dbReference>
<dbReference type="SMART" id="SM00382">
    <property type="entry name" value="AAA"/>
    <property type="match status" value="1"/>
</dbReference>
<name>A0ABY0CUD7_9DELT</name>
<protein>
    <recommendedName>
        <fullName evidence="1">AAA+ ATPase domain-containing protein</fullName>
    </recommendedName>
</protein>
<dbReference type="Pfam" id="PF13191">
    <property type="entry name" value="AAA_16"/>
    <property type="match status" value="1"/>
</dbReference>
<organism evidence="2 3">
    <name type="scientific">Lujinxingia sediminis</name>
    <dbReference type="NCBI Taxonomy" id="2480984"/>
    <lineage>
        <taxon>Bacteria</taxon>
        <taxon>Deltaproteobacteria</taxon>
        <taxon>Bradymonadales</taxon>
        <taxon>Lujinxingiaceae</taxon>
        <taxon>Lujinxingia</taxon>
    </lineage>
</organism>
<keyword evidence="3" id="KW-1185">Reference proteome</keyword>
<proteinExistence type="predicted"/>
<dbReference type="SUPFAM" id="SSF52540">
    <property type="entry name" value="P-loop containing nucleoside triphosphate hydrolases"/>
    <property type="match status" value="1"/>
</dbReference>
<reference evidence="2 3" key="1">
    <citation type="submission" date="2019-01" db="EMBL/GenBank/DDBJ databases">
        <title>Lujinxingia litoralis gen. nov., sp. nov. and Lujinxingia sediminis gen. nov., sp. nov., new members in the order Bradymonadales, isolated from coastal sediment.</title>
        <authorList>
            <person name="Li C.-M."/>
        </authorList>
    </citation>
    <scope>NUCLEOTIDE SEQUENCE [LARGE SCALE GENOMIC DNA]</scope>
    <source>
        <strain evidence="2 3">SEH01</strain>
    </source>
</reference>
<feature type="domain" description="AAA+ ATPase" evidence="1">
    <location>
        <begin position="299"/>
        <end position="481"/>
    </location>
</feature>
<gene>
    <name evidence="2" type="ORF">EA187_05960</name>
</gene>
<dbReference type="Gene3D" id="3.40.50.300">
    <property type="entry name" value="P-loop containing nucleotide triphosphate hydrolases"/>
    <property type="match status" value="1"/>
</dbReference>
<dbReference type="EMBL" id="SADD01000002">
    <property type="protein sequence ID" value="RVU46680.1"/>
    <property type="molecule type" value="Genomic_DNA"/>
</dbReference>
<sequence length="806" mass="91788">MVNAMSYEEGYENLRKLKSLYESTESHRNEATTRLHLIDQLFFNCLGWERSETNAEEHDNGEYVDYMFYITNRVLVVEAKKEGISFEVPAGNRTRIRKISTICRGNAGLQSAIQQALRYAQQCGVLFAAVANGHQIIAFLATRTDGVSPMEGQALVFESFDVMEADFLILWNALSRSAVSKRNLKYQLLQTPYKEPPTKLAQKIPDYPGVISRNIYQAEMKNLAEMVFEDIPKDSRFEAEFLDECYCEIGALSQSSLLGKAVLNTRYAAVFDTSTPGPAITPANTKNGISEELKNPSASNRPILILGEVGVGKTTFLRRLVLEQKSESEDLVSLFVNLGYEANLTDNLRSYLLREICSQIKRKYQINIYSNKFVRHLYRDELRELEDGIHGDLKQINPEKYLEKEIELLESLQRISDSHLKRAIEELARSHRKRLLLFLDNADQRDLHTQQLVFLAAQEFSQWPVTVFVSLRPSTYYESLRNGALSGYHPKAFTISPARTDEVIKKRLNLARKILAGDSSVALTSPNIERMVPELSLIVRSFQNSFTKRGEIAEFVDNVAAGNLRQALDFVRDSFGSAHVNTKKMVEIYRKSGRYTVPLHELIRSVMFGDTMYFSPKTSPICNLFDVTSCNEREHFLLPLLMQLLLDKANVGQSDGFVEAPKVVAQLQSFGFIPEQIDDAILRATNHRLVTTSGGRRPSQSNQYQVQLRITTAGAYHILRLTRMFTYIDAVVVDTPIFDESLHARIRDEWTIRGRIKRAEEFVNYLDIAWERSSFGTQPLGWESISSSLKEDINRIKTAIDRPVSR</sequence>
<dbReference type="InterPro" id="IPR041664">
    <property type="entry name" value="AAA_16"/>
</dbReference>